<dbReference type="GeneID" id="73288429"/>
<reference evidence="3" key="1">
    <citation type="submission" date="2022-06" db="EMBL/GenBank/DDBJ databases">
        <title>Diverse halophilic archaea isolated from saline environments.</title>
        <authorList>
            <person name="Cui H.-L."/>
        </authorList>
    </citation>
    <scope>NUCLEOTIDE SEQUENCE</scope>
    <source>
        <strain evidence="3">WLHS1</strain>
    </source>
</reference>
<feature type="region of interest" description="Disordered" evidence="1">
    <location>
        <begin position="773"/>
        <end position="793"/>
    </location>
</feature>
<dbReference type="Gene3D" id="2.60.40.10">
    <property type="entry name" value="Immunoglobulins"/>
    <property type="match status" value="1"/>
</dbReference>
<protein>
    <recommendedName>
        <fullName evidence="2">DUF7282 domain-containing protein</fullName>
    </recommendedName>
</protein>
<dbReference type="InterPro" id="IPR055706">
    <property type="entry name" value="Slg1/2_DUF7282"/>
</dbReference>
<dbReference type="KEGG" id="sawl:NGM29_00245"/>
<feature type="region of interest" description="Disordered" evidence="1">
    <location>
        <begin position="1380"/>
        <end position="1404"/>
    </location>
</feature>
<proteinExistence type="predicted"/>
<dbReference type="EMBL" id="CP100355">
    <property type="protein sequence ID" value="UTF53756.1"/>
    <property type="molecule type" value="Genomic_DNA"/>
</dbReference>
<feature type="domain" description="DUF7282" evidence="2">
    <location>
        <begin position="1065"/>
        <end position="1177"/>
    </location>
</feature>
<dbReference type="Proteomes" id="UP001056855">
    <property type="component" value="Chromosome"/>
</dbReference>
<dbReference type="InterPro" id="IPR013783">
    <property type="entry name" value="Ig-like_fold"/>
</dbReference>
<gene>
    <name evidence="3" type="ORF">NGM29_00245</name>
</gene>
<evidence type="ECO:0000259" key="2">
    <source>
        <dbReference type="Pfam" id="PF23951"/>
    </source>
</evidence>
<sequence length="1423" mass="149166">MKRLLTALLVGTVVAGLIVGASGLTLGGAPFAGPGDGETRPESSAGGEVIGGVSNVSENGVELVEFDETHSSARQNGVIAQSKREAAEEGADRGIELAQAQGVNVTQEQREAATSAAVDAVEQHQEATVEQIQRAATGAVHGALLQHQAVNVTQLQSAVTGSADGALSQHQSANVTQMQNAAWGGAHGALDQHQVVTVEQIQYAARGAAAGAAREAGEKGVGHVGVIQEAAQGAAHGALEAVKKQKHPSRQHVVQRQEITVEQIQHAAAGAAAGVVDGHQEQRVRVEQRQHVTIKQAQTAAMGAAKGALVQKQRVTVEQTQVAARGAAKGVLSVTQIQRVEITQIQAAATGAATGAIYQSQEATIEQIQAAAIGAAKGTIVQKQEIHVTQVQYAARGAAMGAVESAIQYQAVTVTQIQAASMGAGKGAVEQTQTVRVQQVQTIARGAAKGVLSVAQEQRVTILQIQKVAEVTCQSVSEAVQDQRVTVEQVQRISERTAADTTQQTVDDDLGREVDIRERAKASAVDRTAEEEPAEGEATVSTVGQTIDGETVTVDDVTLSEGGFVAVHDGRWLEGERTDSVIGVSEYLEPGEHESVTVTLFEDVPGAEYEVDALEAGEHSLFVVPYRDGDDDQEFDRIDTDGGADPPYVRQGGELVMASLEATVAEERSADLEVADQTGNGETVTVERATANVEFYVEASDGDRVVQSEGFGANETAGNLTLDLDPPLEEATDLEVTIRAVEDGEGLESAEVAYDVDAAGADEPADEPAEATANLNVSDQTGDGETLSVDRASADEEFAVEVRYDGEVVRTDAIDADEVVENLTLELDPPIEADAEVEIAVVAIEDDEDLVVEAIEYAVDAEPVEPTADLEVTDQTGDGRTLTVENATATVDFVVEARYDDEAVQSESFDADEVVENLTLELDPPLEETSDVEIAVRANDDDSELAVQTIEYAVEAPVMFLNCTALEVRDAAEIDRLSLSVSYLEGPLAGNETELEEEVLAETVDGPIEDGTVLSTADLYPFIEFTHYVEFASLSEADDENVVENPHPATVEDCQELGFGERPTADVAFGDQETDGTSATVDAVSLSEGGFVALYEAEAPVENETVLGVSEYLEPGEHENVTVDLAESIDEDRTLVAIVHRDLTGDGQFTFESVDEIGVHDGPYLDADGDPVADEAELLLSAEFAVSIVDAPETVESDQPIELSIEVENRGAGPGEAPVVIDVGAQEAVVGEFVTLSPGETTTLTVAVDPPTDAVGELEVTVRVDDPDVATPEEGSDSVTVTVEEAGEPAFEVTALDAPETVEAGEFIEVAAEVTNVGEAPGEAEVVFDIDGFDAATDLVSLSPDETATLVVTVETGPGDVRDLEIGVRTANDRTSTTVEVIGSSDGGDQQDARAGPTAGTDPAVSASAYVPSYLISVDRVDS</sequence>
<evidence type="ECO:0000313" key="3">
    <source>
        <dbReference type="EMBL" id="UTF53756.1"/>
    </source>
</evidence>
<feature type="compositionally biased region" description="Polar residues" evidence="1">
    <location>
        <begin position="774"/>
        <end position="783"/>
    </location>
</feature>
<evidence type="ECO:0000313" key="4">
    <source>
        <dbReference type="Proteomes" id="UP001056855"/>
    </source>
</evidence>
<accession>A0A9E7SW76</accession>
<organism evidence="3 4">
    <name type="scientific">Natronosalvus rutilus</name>
    <dbReference type="NCBI Taxonomy" id="2953753"/>
    <lineage>
        <taxon>Archaea</taxon>
        <taxon>Methanobacteriati</taxon>
        <taxon>Methanobacteriota</taxon>
        <taxon>Stenosarchaea group</taxon>
        <taxon>Halobacteria</taxon>
        <taxon>Halobacteriales</taxon>
        <taxon>Natrialbaceae</taxon>
        <taxon>Natronosalvus</taxon>
    </lineage>
</organism>
<dbReference type="RefSeq" id="WP_254158276.1">
    <property type="nucleotide sequence ID" value="NZ_CP100355.1"/>
</dbReference>
<evidence type="ECO:0000256" key="1">
    <source>
        <dbReference type="SAM" id="MobiDB-lite"/>
    </source>
</evidence>
<name>A0A9E7SW76_9EURY</name>
<keyword evidence="4" id="KW-1185">Reference proteome</keyword>
<dbReference type="Pfam" id="PF23951">
    <property type="entry name" value="DUF7282"/>
    <property type="match status" value="2"/>
</dbReference>
<feature type="domain" description="DUF7282" evidence="2">
    <location>
        <begin position="538"/>
        <end position="661"/>
    </location>
</feature>